<evidence type="ECO:0008006" key="4">
    <source>
        <dbReference type="Google" id="ProtNLM"/>
    </source>
</evidence>
<protein>
    <recommendedName>
        <fullName evidence="4">VCBS repeat-containing protein</fullName>
    </recommendedName>
</protein>
<dbReference type="EMBL" id="JBHTBZ010000016">
    <property type="protein sequence ID" value="MFC7460324.1"/>
    <property type="molecule type" value="Genomic_DNA"/>
</dbReference>
<dbReference type="Proteomes" id="UP001596457">
    <property type="component" value="Unassembled WGS sequence"/>
</dbReference>
<dbReference type="RefSeq" id="WP_382199603.1">
    <property type="nucleotide sequence ID" value="NZ_JBHTBZ010000016.1"/>
</dbReference>
<gene>
    <name evidence="2" type="ORF">ACFQU0_07765</name>
</gene>
<accession>A0ABW2SA07</accession>
<dbReference type="PANTHER" id="PTHR39431">
    <property type="entry name" value="FRPA/C-RELATED PROTEIN"/>
    <property type="match status" value="1"/>
</dbReference>
<reference evidence="3" key="1">
    <citation type="journal article" date="2019" name="Int. J. Syst. Evol. Microbiol.">
        <title>The Global Catalogue of Microorganisms (GCM) 10K type strain sequencing project: providing services to taxonomists for standard genome sequencing and annotation.</title>
        <authorList>
            <consortium name="The Broad Institute Genomics Platform"/>
            <consortium name="The Broad Institute Genome Sequencing Center for Infectious Disease"/>
            <person name="Wu L."/>
            <person name="Ma J."/>
        </authorList>
    </citation>
    <scope>NUCLEOTIDE SEQUENCE [LARGE SCALE GENOMIC DNA]</scope>
    <source>
        <strain evidence="3">CCUG 53903</strain>
    </source>
</reference>
<comment type="caution">
    <text evidence="2">The sequence shown here is derived from an EMBL/GenBank/DDBJ whole genome shotgun (WGS) entry which is preliminary data.</text>
</comment>
<evidence type="ECO:0000313" key="3">
    <source>
        <dbReference type="Proteomes" id="UP001596457"/>
    </source>
</evidence>
<feature type="region of interest" description="Disordered" evidence="1">
    <location>
        <begin position="67"/>
        <end position="90"/>
    </location>
</feature>
<organism evidence="2 3">
    <name type="scientific">Hydrogenophaga defluvii</name>
    <dbReference type="NCBI Taxonomy" id="249410"/>
    <lineage>
        <taxon>Bacteria</taxon>
        <taxon>Pseudomonadati</taxon>
        <taxon>Pseudomonadota</taxon>
        <taxon>Betaproteobacteria</taxon>
        <taxon>Burkholderiales</taxon>
        <taxon>Comamonadaceae</taxon>
        <taxon>Hydrogenophaga</taxon>
    </lineage>
</organism>
<proteinExistence type="predicted"/>
<feature type="compositionally biased region" description="Low complexity" evidence="1">
    <location>
        <begin position="67"/>
        <end position="87"/>
    </location>
</feature>
<evidence type="ECO:0000256" key="1">
    <source>
        <dbReference type="SAM" id="MobiDB-lite"/>
    </source>
</evidence>
<dbReference type="PANTHER" id="PTHR39431:SF1">
    <property type="entry name" value="FRPA_C-RELATED PROTEIN"/>
    <property type="match status" value="1"/>
</dbReference>
<keyword evidence="3" id="KW-1185">Reference proteome</keyword>
<evidence type="ECO:0000313" key="2">
    <source>
        <dbReference type="EMBL" id="MFC7460324.1"/>
    </source>
</evidence>
<sequence length="358" mass="38761">MKIETASVAMASQHSEVSHHRVQEQLRLWNGNHRLELNRDSSRTSASSMVTHLSARAQAMPRNLPAAAPATMAQTAPASQAASNADAESVDPKLEPLIRLVELITGRKVRLFRAEDLTGKAPSQSTPNPNPAAQRAGWGLSYDRTETRYEAQHTQVQVEGTVKTSDGREINFALSLEMRREYLETSSVSLRAGDALLKDPLVIHFDGPAGELSDLRFDFDLDADGNLDNMAFVGAGSGFLVLDKNGNGSVDDGRELFGALSGDGFADLAALDDDGNGWIDENDRAFDQLQVWQKDAEGQDRLRSLREANVGALYLGRVASPFSLRDATNQTLGEVRSTGVYLREDGGAGALQQIDLAV</sequence>
<name>A0ABW2SA07_9BURK</name>